<sequence length="77" mass="8001">MGSGPRSRPSWQPLRSVVAPQARQGVASLDLLDDLDVVRISGAVELGGDPLVGEVEGSRLEDSVDFCLDLLKAGGGL</sequence>
<dbReference type="Proteomes" id="UP001345219">
    <property type="component" value="Chromosome 19"/>
</dbReference>
<comment type="caution">
    <text evidence="1">The sequence shown here is derived from an EMBL/GenBank/DDBJ whole genome shotgun (WGS) entry which is preliminary data.</text>
</comment>
<gene>
    <name evidence="1" type="ORF">SAY87_024684</name>
</gene>
<evidence type="ECO:0000313" key="2">
    <source>
        <dbReference type="Proteomes" id="UP001345219"/>
    </source>
</evidence>
<organism evidence="1 2">
    <name type="scientific">Trapa incisa</name>
    <dbReference type="NCBI Taxonomy" id="236973"/>
    <lineage>
        <taxon>Eukaryota</taxon>
        <taxon>Viridiplantae</taxon>
        <taxon>Streptophyta</taxon>
        <taxon>Embryophyta</taxon>
        <taxon>Tracheophyta</taxon>
        <taxon>Spermatophyta</taxon>
        <taxon>Magnoliopsida</taxon>
        <taxon>eudicotyledons</taxon>
        <taxon>Gunneridae</taxon>
        <taxon>Pentapetalae</taxon>
        <taxon>rosids</taxon>
        <taxon>malvids</taxon>
        <taxon>Myrtales</taxon>
        <taxon>Lythraceae</taxon>
        <taxon>Trapa</taxon>
    </lineage>
</organism>
<evidence type="ECO:0000313" key="1">
    <source>
        <dbReference type="EMBL" id="KAK4741096.1"/>
    </source>
</evidence>
<name>A0AAN7J8V2_9MYRT</name>
<dbReference type="EMBL" id="JAXIOK010000024">
    <property type="protein sequence ID" value="KAK4741096.1"/>
    <property type="molecule type" value="Genomic_DNA"/>
</dbReference>
<keyword evidence="2" id="KW-1185">Reference proteome</keyword>
<dbReference type="AlphaFoldDB" id="A0AAN7J8V2"/>
<protein>
    <submittedName>
        <fullName evidence="1">Uncharacterized protein</fullName>
    </submittedName>
</protein>
<reference evidence="1 2" key="1">
    <citation type="journal article" date="2023" name="Hortic Res">
        <title>Pangenome of water caltrop reveals structural variations and asymmetric subgenome divergence after allopolyploidization.</title>
        <authorList>
            <person name="Zhang X."/>
            <person name="Chen Y."/>
            <person name="Wang L."/>
            <person name="Yuan Y."/>
            <person name="Fang M."/>
            <person name="Shi L."/>
            <person name="Lu R."/>
            <person name="Comes H.P."/>
            <person name="Ma Y."/>
            <person name="Chen Y."/>
            <person name="Huang G."/>
            <person name="Zhou Y."/>
            <person name="Zheng Z."/>
            <person name="Qiu Y."/>
        </authorList>
    </citation>
    <scope>NUCLEOTIDE SEQUENCE [LARGE SCALE GENOMIC DNA]</scope>
    <source>
        <tissue evidence="1">Roots</tissue>
    </source>
</reference>
<accession>A0AAN7J8V2</accession>
<proteinExistence type="predicted"/>